<reference evidence="3" key="1">
    <citation type="submission" date="2016-10" db="EMBL/GenBank/DDBJ databases">
        <authorList>
            <person name="Varghese N."/>
            <person name="Submissions S."/>
        </authorList>
    </citation>
    <scope>NUCLEOTIDE SEQUENCE [LARGE SCALE GENOMIC DNA]</scope>
    <source>
        <strain evidence="3">DSM 46732</strain>
    </source>
</reference>
<keyword evidence="3" id="KW-1185">Reference proteome</keyword>
<dbReference type="STRING" id="405564.SAMN04487905_104308"/>
<dbReference type="EMBL" id="FNJR01000004">
    <property type="protein sequence ID" value="SDP48289.1"/>
    <property type="molecule type" value="Genomic_DNA"/>
</dbReference>
<dbReference type="Proteomes" id="UP000199497">
    <property type="component" value="Unassembled WGS sequence"/>
</dbReference>
<evidence type="ECO:0000313" key="2">
    <source>
        <dbReference type="EMBL" id="SDP48289.1"/>
    </source>
</evidence>
<protein>
    <submittedName>
        <fullName evidence="2">Uncharacterized protein</fullName>
    </submittedName>
</protein>
<proteinExistence type="predicted"/>
<accession>A0A1H0T2S6</accession>
<gene>
    <name evidence="2" type="ORF">SAMN04487905_104308</name>
</gene>
<organism evidence="2 3">
    <name type="scientific">Actinopolyspora xinjiangensis</name>
    <dbReference type="NCBI Taxonomy" id="405564"/>
    <lineage>
        <taxon>Bacteria</taxon>
        <taxon>Bacillati</taxon>
        <taxon>Actinomycetota</taxon>
        <taxon>Actinomycetes</taxon>
        <taxon>Actinopolysporales</taxon>
        <taxon>Actinopolysporaceae</taxon>
        <taxon>Actinopolyspora</taxon>
    </lineage>
</organism>
<sequence length="76" mass="7952">MTANRTGSGGPEAGARDHWITGDSFGRLGSTGPNRAARRGGRAHPDTSRRGSSFRRIRETSCTGPIPVSFGPVIAT</sequence>
<evidence type="ECO:0000313" key="3">
    <source>
        <dbReference type="Proteomes" id="UP000199497"/>
    </source>
</evidence>
<evidence type="ECO:0000256" key="1">
    <source>
        <dbReference type="SAM" id="MobiDB-lite"/>
    </source>
</evidence>
<feature type="region of interest" description="Disordered" evidence="1">
    <location>
        <begin position="1"/>
        <end position="76"/>
    </location>
</feature>
<name>A0A1H0T2S6_9ACTN</name>
<dbReference type="AlphaFoldDB" id="A0A1H0T2S6"/>